<dbReference type="PROSITE" id="PS52016">
    <property type="entry name" value="TONB_DEPENDENT_REC_3"/>
    <property type="match status" value="1"/>
</dbReference>
<sequence>MVRRASLSPIAVSSLLVGAALCALSAPALAQANAAPATPDAGASADLEAGGGIADIVVTAEKRQTRLQETPIALSAYGADAIQDQHISTVRDLAGLVPGLTVPRGGITPTTQLFFLRGIGETDPIFDPAIAQYVDDVYIPRSIAASPLLAELERVEVLRGPQGTLYGRNTSAGAIRYITRDPNEEVRLAVDAGVGTWGAFESHGYVSGPLIDNKLYASLAYGHEQHDGYTRDPTINKDVNDLNVDSARAKLRLQATEDLDIQLTLDAKRDRSTTAYYTPKNQPGGGFDPSLSFAEPNPQNNSNSGGAALRITQALGDTLTLKSITAYRLFGQAPVVYDNDGEAAVKQVNYIHYYENELTQEFQANGSWGPLDFTSGLFYLHENFSSDRNGFSYPSLANPPQDQVGNTKTDSYAAYGQGDYHITDKLTGTAGLRYTIESRHFTYQQFDDDLAGNRITDAAGNPIVPATATNKAGAFQTKSDATWYSLTPKFGASYQWTPDLLTYVSIAKGFKAGGFDNRASALINAQLPYQPEKVQTYEVGVKSQWWERRVLVNLALYYNDYTDLQATATDPATLRSRRLNAASAHTEGFELETTLQPFEGFRWDNSASYTLALYDQFLNYAGIGTSATGNRLPFAPRWTFRTAPTYTLPLKVPGQAQVGLDAQYQTQSYSDIANSWQVAIPAQWNVNLFAKYTTEDDRWTFSATVRNLADRRLPQSGSYSASAAGTVWTYVESPPRTVFFKVGYKL</sequence>
<keyword evidence="6" id="KW-0408">Iron</keyword>
<evidence type="ECO:0000256" key="3">
    <source>
        <dbReference type="ARBA" id="ARBA00022452"/>
    </source>
</evidence>
<comment type="caution">
    <text evidence="17">The sequence shown here is derived from an EMBL/GenBank/DDBJ whole genome shotgun (WGS) entry which is preliminary data.</text>
</comment>
<dbReference type="InterPro" id="IPR036942">
    <property type="entry name" value="Beta-barrel_TonB_sf"/>
</dbReference>
<dbReference type="PANTHER" id="PTHR32552:SF81">
    <property type="entry name" value="TONB-DEPENDENT OUTER MEMBRANE RECEPTOR"/>
    <property type="match status" value="1"/>
</dbReference>
<keyword evidence="4" id="KW-0410">Iron transport</keyword>
<evidence type="ECO:0000259" key="15">
    <source>
        <dbReference type="Pfam" id="PF00593"/>
    </source>
</evidence>
<comment type="similarity">
    <text evidence="11 12">Belongs to the TonB-dependent receptor family.</text>
</comment>
<evidence type="ECO:0000256" key="1">
    <source>
        <dbReference type="ARBA" id="ARBA00004571"/>
    </source>
</evidence>
<evidence type="ECO:0000256" key="9">
    <source>
        <dbReference type="ARBA" id="ARBA00023136"/>
    </source>
</evidence>
<evidence type="ECO:0000256" key="11">
    <source>
        <dbReference type="PROSITE-ProRule" id="PRU01360"/>
    </source>
</evidence>
<keyword evidence="17" id="KW-0675">Receptor</keyword>
<dbReference type="EMBL" id="JACIIZ010000004">
    <property type="protein sequence ID" value="MBB6251088.1"/>
    <property type="molecule type" value="Genomic_DNA"/>
</dbReference>
<evidence type="ECO:0000259" key="16">
    <source>
        <dbReference type="Pfam" id="PF07715"/>
    </source>
</evidence>
<evidence type="ECO:0000256" key="5">
    <source>
        <dbReference type="ARBA" id="ARBA00022692"/>
    </source>
</evidence>
<dbReference type="InterPro" id="IPR012910">
    <property type="entry name" value="Plug_dom"/>
</dbReference>
<dbReference type="Pfam" id="PF07715">
    <property type="entry name" value="Plug"/>
    <property type="match status" value="1"/>
</dbReference>
<keyword evidence="8 12" id="KW-0798">TonB box</keyword>
<evidence type="ECO:0000256" key="6">
    <source>
        <dbReference type="ARBA" id="ARBA00023004"/>
    </source>
</evidence>
<comment type="subcellular location">
    <subcellularLocation>
        <location evidence="1 11">Cell outer membrane</location>
        <topology evidence="1 11">Multi-pass membrane protein</topology>
    </subcellularLocation>
</comment>
<keyword evidence="3 11" id="KW-1134">Transmembrane beta strand</keyword>
<evidence type="ECO:0000313" key="17">
    <source>
        <dbReference type="EMBL" id="MBB6251088.1"/>
    </source>
</evidence>
<feature type="domain" description="TonB-dependent receptor-like beta-barrel" evidence="15">
    <location>
        <begin position="270"/>
        <end position="708"/>
    </location>
</feature>
<reference evidence="17 18" key="1">
    <citation type="submission" date="2020-08" db="EMBL/GenBank/DDBJ databases">
        <title>Genomic Encyclopedia of Type Strains, Phase IV (KMG-IV): sequencing the most valuable type-strain genomes for metagenomic binning, comparative biology and taxonomic classification.</title>
        <authorList>
            <person name="Goeker M."/>
        </authorList>
    </citation>
    <scope>NUCLEOTIDE SEQUENCE [LARGE SCALE GENOMIC DNA]</scope>
    <source>
        <strain evidence="17 18">DSM 22198</strain>
    </source>
</reference>
<dbReference type="Proteomes" id="UP000539175">
    <property type="component" value="Unassembled WGS sequence"/>
</dbReference>
<dbReference type="PANTHER" id="PTHR32552">
    <property type="entry name" value="FERRICHROME IRON RECEPTOR-RELATED"/>
    <property type="match status" value="1"/>
</dbReference>
<evidence type="ECO:0000256" key="13">
    <source>
        <dbReference type="SAM" id="MobiDB-lite"/>
    </source>
</evidence>
<keyword evidence="7" id="KW-0406">Ion transport</keyword>
<gene>
    <name evidence="17" type="ORF">FHS74_001633</name>
</gene>
<evidence type="ECO:0000256" key="14">
    <source>
        <dbReference type="SAM" id="SignalP"/>
    </source>
</evidence>
<keyword evidence="18" id="KW-1185">Reference proteome</keyword>
<accession>A0A7X0AVX8</accession>
<keyword evidence="2 11" id="KW-0813">Transport</keyword>
<evidence type="ECO:0000256" key="2">
    <source>
        <dbReference type="ARBA" id="ARBA00022448"/>
    </source>
</evidence>
<feature type="chain" id="PRO_5030729874" evidence="14">
    <location>
        <begin position="31"/>
        <end position="746"/>
    </location>
</feature>
<proteinExistence type="inferred from homology"/>
<feature type="domain" description="TonB-dependent receptor plug" evidence="16">
    <location>
        <begin position="67"/>
        <end position="174"/>
    </location>
</feature>
<dbReference type="Gene3D" id="2.40.170.20">
    <property type="entry name" value="TonB-dependent receptor, beta-barrel domain"/>
    <property type="match status" value="1"/>
</dbReference>
<dbReference type="SUPFAM" id="SSF56935">
    <property type="entry name" value="Porins"/>
    <property type="match status" value="1"/>
</dbReference>
<name>A0A7X0AVX8_9PROT</name>
<dbReference type="InterPro" id="IPR039426">
    <property type="entry name" value="TonB-dep_rcpt-like"/>
</dbReference>
<evidence type="ECO:0000256" key="4">
    <source>
        <dbReference type="ARBA" id="ARBA00022496"/>
    </source>
</evidence>
<evidence type="ECO:0000313" key="18">
    <source>
        <dbReference type="Proteomes" id="UP000539175"/>
    </source>
</evidence>
<dbReference type="GO" id="GO:0009279">
    <property type="term" value="C:cell outer membrane"/>
    <property type="evidence" value="ECO:0007669"/>
    <property type="project" value="UniProtKB-SubCell"/>
</dbReference>
<evidence type="ECO:0000256" key="10">
    <source>
        <dbReference type="ARBA" id="ARBA00023237"/>
    </source>
</evidence>
<keyword evidence="5 11" id="KW-0812">Transmembrane</keyword>
<evidence type="ECO:0000256" key="8">
    <source>
        <dbReference type="ARBA" id="ARBA00023077"/>
    </source>
</evidence>
<feature type="signal peptide" evidence="14">
    <location>
        <begin position="1"/>
        <end position="30"/>
    </location>
</feature>
<dbReference type="CDD" id="cd01347">
    <property type="entry name" value="ligand_gated_channel"/>
    <property type="match status" value="1"/>
</dbReference>
<protein>
    <submittedName>
        <fullName evidence="17">Iron complex outermembrane receptor protein</fullName>
    </submittedName>
</protein>
<dbReference type="GO" id="GO:0006826">
    <property type="term" value="P:iron ion transport"/>
    <property type="evidence" value="ECO:0007669"/>
    <property type="project" value="UniProtKB-KW"/>
</dbReference>
<dbReference type="AlphaFoldDB" id="A0A7X0AVX8"/>
<organism evidence="17 18">
    <name type="scientific">Nitrospirillum iridis</name>
    <dbReference type="NCBI Taxonomy" id="765888"/>
    <lineage>
        <taxon>Bacteria</taxon>
        <taxon>Pseudomonadati</taxon>
        <taxon>Pseudomonadota</taxon>
        <taxon>Alphaproteobacteria</taxon>
        <taxon>Rhodospirillales</taxon>
        <taxon>Azospirillaceae</taxon>
        <taxon>Nitrospirillum</taxon>
    </lineage>
</organism>
<dbReference type="RefSeq" id="WP_184799304.1">
    <property type="nucleotide sequence ID" value="NZ_JACIIZ010000004.1"/>
</dbReference>
<keyword evidence="10 11" id="KW-0998">Cell outer membrane</keyword>
<evidence type="ECO:0000256" key="7">
    <source>
        <dbReference type="ARBA" id="ARBA00023065"/>
    </source>
</evidence>
<keyword evidence="14" id="KW-0732">Signal</keyword>
<evidence type="ECO:0000256" key="12">
    <source>
        <dbReference type="RuleBase" id="RU003357"/>
    </source>
</evidence>
<keyword evidence="9 11" id="KW-0472">Membrane</keyword>
<dbReference type="InterPro" id="IPR000531">
    <property type="entry name" value="Beta-barrel_TonB"/>
</dbReference>
<feature type="region of interest" description="Disordered" evidence="13">
    <location>
        <begin position="275"/>
        <end position="306"/>
    </location>
</feature>
<dbReference type="Pfam" id="PF00593">
    <property type="entry name" value="TonB_dep_Rec_b-barrel"/>
    <property type="match status" value="1"/>
</dbReference>